<evidence type="ECO:0000256" key="13">
    <source>
        <dbReference type="PIRSR" id="PIRSR000350-2"/>
    </source>
</evidence>
<feature type="disulfide bond" description="Redox-active" evidence="15">
    <location>
        <begin position="49"/>
        <end position="54"/>
    </location>
</feature>
<organism evidence="19 20">
    <name type="scientific">Thalassolituus oleivorans MIL-1</name>
    <dbReference type="NCBI Taxonomy" id="1298593"/>
    <lineage>
        <taxon>Bacteria</taxon>
        <taxon>Pseudomonadati</taxon>
        <taxon>Pseudomonadota</taxon>
        <taxon>Gammaproteobacteria</taxon>
        <taxon>Oceanospirillales</taxon>
        <taxon>Oceanospirillaceae</taxon>
        <taxon>Thalassolituus</taxon>
    </lineage>
</organism>
<dbReference type="Proteomes" id="UP000011866">
    <property type="component" value="Chromosome"/>
</dbReference>
<dbReference type="PRINTS" id="PR00368">
    <property type="entry name" value="FADPNR"/>
</dbReference>
<feature type="domain" description="FAD/NAD(P)-binding" evidence="18">
    <location>
        <begin position="5"/>
        <end position="334"/>
    </location>
</feature>
<dbReference type="Gene3D" id="3.30.390.30">
    <property type="match status" value="1"/>
</dbReference>
<keyword evidence="14" id="KW-0547">Nucleotide-binding</keyword>
<dbReference type="FunFam" id="3.30.390.30:FF:000001">
    <property type="entry name" value="Dihydrolipoyl dehydrogenase"/>
    <property type="match status" value="1"/>
</dbReference>
<keyword evidence="20" id="KW-1185">Reference proteome</keyword>
<keyword evidence="9 14" id="KW-0520">NAD</keyword>
<dbReference type="HOGENOM" id="CLU_016755_0_1_6"/>
<protein>
    <recommendedName>
        <fullName evidence="4 16">Dihydrolipoyl dehydrogenase</fullName>
        <ecNumber evidence="3 16">1.8.1.4</ecNumber>
    </recommendedName>
</protein>
<dbReference type="PATRIC" id="fig|1298593.3.peg.1432"/>
<feature type="binding site" evidence="14">
    <location>
        <begin position="325"/>
        <end position="328"/>
    </location>
    <ligand>
        <name>FAD</name>
        <dbReference type="ChEBI" id="CHEBI:57692"/>
    </ligand>
</feature>
<comment type="catalytic activity">
    <reaction evidence="12 16">
        <text>N(6)-[(R)-dihydrolipoyl]-L-lysyl-[protein] + NAD(+) = N(6)-[(R)-lipoyl]-L-lysyl-[protein] + NADH + H(+)</text>
        <dbReference type="Rhea" id="RHEA:15045"/>
        <dbReference type="Rhea" id="RHEA-COMP:10474"/>
        <dbReference type="Rhea" id="RHEA-COMP:10475"/>
        <dbReference type="ChEBI" id="CHEBI:15378"/>
        <dbReference type="ChEBI" id="CHEBI:57540"/>
        <dbReference type="ChEBI" id="CHEBI:57945"/>
        <dbReference type="ChEBI" id="CHEBI:83099"/>
        <dbReference type="ChEBI" id="CHEBI:83100"/>
        <dbReference type="EC" id="1.8.1.4"/>
    </reaction>
</comment>
<evidence type="ECO:0000256" key="12">
    <source>
        <dbReference type="ARBA" id="ARBA00049187"/>
    </source>
</evidence>
<dbReference type="PIRSF" id="PIRSF000350">
    <property type="entry name" value="Mercury_reductase_MerA"/>
    <property type="match status" value="1"/>
</dbReference>
<evidence type="ECO:0000256" key="16">
    <source>
        <dbReference type="RuleBase" id="RU003692"/>
    </source>
</evidence>
<dbReference type="GO" id="GO:0004148">
    <property type="term" value="F:dihydrolipoyl dehydrogenase (NADH) activity"/>
    <property type="evidence" value="ECO:0007669"/>
    <property type="project" value="UniProtKB-EC"/>
</dbReference>
<evidence type="ECO:0000256" key="4">
    <source>
        <dbReference type="ARBA" id="ARBA00016961"/>
    </source>
</evidence>
<dbReference type="GO" id="GO:0005737">
    <property type="term" value="C:cytoplasm"/>
    <property type="evidence" value="ECO:0007669"/>
    <property type="project" value="UniProtKB-SubCell"/>
</dbReference>
<dbReference type="Gene3D" id="3.50.50.60">
    <property type="entry name" value="FAD/NAD(P)-binding domain"/>
    <property type="match status" value="2"/>
</dbReference>
<evidence type="ECO:0000256" key="1">
    <source>
        <dbReference type="ARBA" id="ARBA00004496"/>
    </source>
</evidence>
<feature type="binding site" evidence="14">
    <location>
        <begin position="188"/>
        <end position="195"/>
    </location>
    <ligand>
        <name>NAD(+)</name>
        <dbReference type="ChEBI" id="CHEBI:57540"/>
    </ligand>
</feature>
<evidence type="ECO:0000256" key="9">
    <source>
        <dbReference type="ARBA" id="ARBA00023027"/>
    </source>
</evidence>
<dbReference type="InterPro" id="IPR012999">
    <property type="entry name" value="Pyr_OxRdtase_I_AS"/>
</dbReference>
<proteinExistence type="inferred from homology"/>
<evidence type="ECO:0000256" key="14">
    <source>
        <dbReference type="PIRSR" id="PIRSR000350-3"/>
    </source>
</evidence>
<evidence type="ECO:0000256" key="15">
    <source>
        <dbReference type="PIRSR" id="PIRSR000350-4"/>
    </source>
</evidence>
<keyword evidence="8 16" id="KW-0560">Oxidoreductase</keyword>
<sequence>MSKKFDVVVIGGGPAGYVAAIRCAQLGLSTACIDKWLNKENKPVFGGTCLNVGCIPSKALLDSSHKYEEAKEKFGLHGIAVGEVSMDIGVMLKRKEQIVKNLTMGVATLFKANGVTPLEGKGKLLAGKKVEFTDHAGTTEIIEASNVIIATGSVPVNIPPAPLSGNIVVDSTGALEFTEVPKRLGVIGAGVIGLELGSVWGRLGSEVVVLEAQDNFLHLVDQTVAKEAQKLFTKQGMDIRVSARVTGTELKENSVVVTFQDSEGEKSEEFDKLIVAVGRRPFTEGLLAGDSGVNMDERGFIHVDETCSTDAPGVWAVGDVVRGPMLAHKASEEGVMVAERIAGHKAQLNYDVIPSVIYTHPEIAWVGKTEDQLKAAGEKYNVGMFPFAANGRAMASADTDGFVKIIADAETDRILGASVIGPNAGDLCQQMVIAMEFGSSAEDIGMMVFSHPTVSEAVHEAALAVNNQAIHKANRRTKK</sequence>
<feature type="binding site" evidence="14">
    <location>
        <position position="122"/>
    </location>
    <ligand>
        <name>FAD</name>
        <dbReference type="ChEBI" id="CHEBI:57692"/>
    </ligand>
</feature>
<evidence type="ECO:0000256" key="3">
    <source>
        <dbReference type="ARBA" id="ARBA00012608"/>
    </source>
</evidence>
<dbReference type="RefSeq" id="WP_015486654.1">
    <property type="nucleotide sequence ID" value="NC_020888.1"/>
</dbReference>
<dbReference type="NCBIfam" id="TIGR01350">
    <property type="entry name" value="lipoamide_DH"/>
    <property type="match status" value="1"/>
</dbReference>
<feature type="binding site" evidence="14">
    <location>
        <position position="211"/>
    </location>
    <ligand>
        <name>NAD(+)</name>
        <dbReference type="ChEBI" id="CHEBI:57540"/>
    </ligand>
</feature>
<dbReference type="PANTHER" id="PTHR22912">
    <property type="entry name" value="DISULFIDE OXIDOREDUCTASE"/>
    <property type="match status" value="1"/>
</dbReference>
<dbReference type="EMBL" id="HF680312">
    <property type="protein sequence ID" value="CCU71921.1"/>
    <property type="molecule type" value="Genomic_DNA"/>
</dbReference>
<evidence type="ECO:0000256" key="10">
    <source>
        <dbReference type="ARBA" id="ARBA00023157"/>
    </source>
</evidence>
<dbReference type="GO" id="GO:0050660">
    <property type="term" value="F:flavin adenine dinucleotide binding"/>
    <property type="evidence" value="ECO:0007669"/>
    <property type="project" value="InterPro"/>
</dbReference>
<comment type="miscellaneous">
    <text evidence="16">The active site is a redox-active disulfide bond.</text>
</comment>
<dbReference type="Pfam" id="PF02852">
    <property type="entry name" value="Pyr_redox_dim"/>
    <property type="match status" value="1"/>
</dbReference>
<evidence type="ECO:0000256" key="7">
    <source>
        <dbReference type="ARBA" id="ARBA00022827"/>
    </source>
</evidence>
<keyword evidence="7 14" id="KW-0274">FAD</keyword>
<dbReference type="InterPro" id="IPR036188">
    <property type="entry name" value="FAD/NAD-bd_sf"/>
</dbReference>
<dbReference type="InterPro" id="IPR016156">
    <property type="entry name" value="FAD/NAD-linked_Rdtase_dimer_sf"/>
</dbReference>
<dbReference type="PRINTS" id="PR00411">
    <property type="entry name" value="PNDRDTASEI"/>
</dbReference>
<dbReference type="InterPro" id="IPR023753">
    <property type="entry name" value="FAD/NAD-binding_dom"/>
</dbReference>
<evidence type="ECO:0000259" key="18">
    <source>
        <dbReference type="Pfam" id="PF07992"/>
    </source>
</evidence>
<name>M5DR56_9GAMM</name>
<evidence type="ECO:0000256" key="5">
    <source>
        <dbReference type="ARBA" id="ARBA00022490"/>
    </source>
</evidence>
<feature type="active site" description="Proton acceptor" evidence="13">
    <location>
        <position position="451"/>
    </location>
</feature>
<dbReference type="PANTHER" id="PTHR22912:SF224">
    <property type="entry name" value="DIHYDROLIPOYL DEHYDROGENASE"/>
    <property type="match status" value="1"/>
</dbReference>
<keyword evidence="10" id="KW-1015">Disulfide bond</keyword>
<dbReference type="SUPFAM" id="SSF55424">
    <property type="entry name" value="FAD/NAD-linked reductases, dimerisation (C-terminal) domain"/>
    <property type="match status" value="1"/>
</dbReference>
<evidence type="ECO:0000256" key="6">
    <source>
        <dbReference type="ARBA" id="ARBA00022630"/>
    </source>
</evidence>
<keyword evidence="11 16" id="KW-0676">Redox-active center</keyword>
<evidence type="ECO:0000313" key="20">
    <source>
        <dbReference type="Proteomes" id="UP000011866"/>
    </source>
</evidence>
<dbReference type="KEGG" id="tol:TOL_1496"/>
<evidence type="ECO:0000313" key="19">
    <source>
        <dbReference type="EMBL" id="CCU71921.1"/>
    </source>
</evidence>
<comment type="cofactor">
    <cofactor evidence="14 16">
        <name>FAD</name>
        <dbReference type="ChEBI" id="CHEBI:57692"/>
    </cofactor>
    <text evidence="14 16">Binds 1 FAD per subunit.</text>
</comment>
<feature type="binding site" evidence="14">
    <location>
        <position position="319"/>
    </location>
    <ligand>
        <name>FAD</name>
        <dbReference type="ChEBI" id="CHEBI:57692"/>
    </ligand>
</feature>
<evidence type="ECO:0000256" key="2">
    <source>
        <dbReference type="ARBA" id="ARBA00007532"/>
    </source>
</evidence>
<accession>M5DR56</accession>
<dbReference type="Pfam" id="PF07992">
    <property type="entry name" value="Pyr_redox_2"/>
    <property type="match status" value="1"/>
</dbReference>
<dbReference type="SUPFAM" id="SSF51905">
    <property type="entry name" value="FAD/NAD(P)-binding domain"/>
    <property type="match status" value="1"/>
</dbReference>
<feature type="binding site" evidence="14">
    <location>
        <position position="278"/>
    </location>
    <ligand>
        <name>NAD(+)</name>
        <dbReference type="ChEBI" id="CHEBI:57540"/>
    </ligand>
</feature>
<dbReference type="STRING" id="187493.CN03_10690"/>
<evidence type="ECO:0000256" key="11">
    <source>
        <dbReference type="ARBA" id="ARBA00023284"/>
    </source>
</evidence>
<dbReference type="AlphaFoldDB" id="M5DR56"/>
<feature type="binding site" evidence="14">
    <location>
        <begin position="151"/>
        <end position="153"/>
    </location>
    <ligand>
        <name>FAD</name>
        <dbReference type="ChEBI" id="CHEBI:57692"/>
    </ligand>
</feature>
<dbReference type="InterPro" id="IPR006258">
    <property type="entry name" value="Lipoamide_DH"/>
</dbReference>
<dbReference type="InterPro" id="IPR050151">
    <property type="entry name" value="Class-I_Pyr_Nuc-Dis_Oxidored"/>
</dbReference>
<comment type="subcellular location">
    <subcellularLocation>
        <location evidence="1">Cytoplasm</location>
    </subcellularLocation>
</comment>
<dbReference type="EC" id="1.8.1.4" evidence="3 16"/>
<evidence type="ECO:0000256" key="8">
    <source>
        <dbReference type="ARBA" id="ARBA00023002"/>
    </source>
</evidence>
<dbReference type="PROSITE" id="PS00076">
    <property type="entry name" value="PYRIDINE_REDOX_1"/>
    <property type="match status" value="1"/>
</dbReference>
<evidence type="ECO:0000259" key="17">
    <source>
        <dbReference type="Pfam" id="PF02852"/>
    </source>
</evidence>
<keyword evidence="5" id="KW-0963">Cytoplasm</keyword>
<reference evidence="19 20" key="1">
    <citation type="journal article" date="2013" name="Genome Announc.">
        <title>Genome Sequence of Thalassolituus oleivorans MIL-1 (DSM 14913T).</title>
        <authorList>
            <person name="Golyshin P.N."/>
            <person name="Werner J."/>
            <person name="Chernikova T.N."/>
            <person name="Tran H."/>
            <person name="Ferrer M."/>
            <person name="Yakimov M.M."/>
            <person name="Teeling H."/>
            <person name="Golyshina O.V."/>
        </authorList>
    </citation>
    <scope>NUCLEOTIDE SEQUENCE [LARGE SCALE GENOMIC DNA]</scope>
    <source>
        <strain evidence="19 20">MIL-1</strain>
    </source>
</reference>
<dbReference type="eggNOG" id="COG1249">
    <property type="taxonomic scope" value="Bacteria"/>
</dbReference>
<keyword evidence="6 16" id="KW-0285">Flavoprotein</keyword>
<comment type="similarity">
    <text evidence="2 16">Belongs to the class-I pyridine nucleotide-disulfide oxidoreductase family.</text>
</comment>
<feature type="binding site" evidence="14">
    <location>
        <position position="58"/>
    </location>
    <ligand>
        <name>FAD</name>
        <dbReference type="ChEBI" id="CHEBI:57692"/>
    </ligand>
</feature>
<dbReference type="GeneID" id="79176382"/>
<gene>
    <name evidence="19" type="ORF">TOL_1496</name>
</gene>
<dbReference type="InterPro" id="IPR004099">
    <property type="entry name" value="Pyr_nucl-diS_OxRdtase_dimer"/>
</dbReference>
<feature type="domain" description="Pyridine nucleotide-disulphide oxidoreductase dimerisation" evidence="17">
    <location>
        <begin position="353"/>
        <end position="462"/>
    </location>
</feature>
<dbReference type="InterPro" id="IPR001100">
    <property type="entry name" value="Pyr_nuc-diS_OxRdtase"/>
</dbReference>
<dbReference type="GO" id="GO:0006103">
    <property type="term" value="P:2-oxoglutarate metabolic process"/>
    <property type="evidence" value="ECO:0007669"/>
    <property type="project" value="TreeGrafter"/>
</dbReference>